<evidence type="ECO:0000313" key="6">
    <source>
        <dbReference type="EMBL" id="GJN00302.1"/>
    </source>
</evidence>
<evidence type="ECO:0000313" key="7">
    <source>
        <dbReference type="EMBL" id="GJN00534.1"/>
    </source>
</evidence>
<comment type="caution">
    <text evidence="7">The sequence shown here is derived from an EMBL/GenBank/DDBJ whole genome shotgun (WGS) entry which is preliminary data.</text>
</comment>
<gene>
    <name evidence="7" type="primary">ga17723</name>
    <name evidence="6" type="synonym">ga17476</name>
    <name evidence="6" type="ORF">PR202_ga17476</name>
    <name evidence="7" type="ORF">PR202_ga17723</name>
</gene>
<keyword evidence="4" id="KW-0812">Transmembrane</keyword>
<dbReference type="AlphaFoldDB" id="A0AAV5CQ43"/>
<accession>A0AAV5CQ43</accession>
<dbReference type="InterPro" id="IPR002068">
    <property type="entry name" value="A-crystallin/Hsp20_dom"/>
</dbReference>
<evidence type="ECO:0000259" key="5">
    <source>
        <dbReference type="PROSITE" id="PS01031"/>
    </source>
</evidence>
<keyword evidence="8" id="KW-1185">Reference proteome</keyword>
<dbReference type="EMBL" id="BQKI01000008">
    <property type="protein sequence ID" value="GJN00302.1"/>
    <property type="molecule type" value="Genomic_DNA"/>
</dbReference>
<dbReference type="InterPro" id="IPR008978">
    <property type="entry name" value="HSP20-like_chaperone"/>
</dbReference>
<evidence type="ECO:0000256" key="1">
    <source>
        <dbReference type="PROSITE-ProRule" id="PRU00285"/>
    </source>
</evidence>
<name>A0AAV5CQ43_ELECO</name>
<feature type="transmembrane region" description="Helical" evidence="4">
    <location>
        <begin position="62"/>
        <end position="82"/>
    </location>
</feature>
<reference evidence="7" key="1">
    <citation type="journal article" date="2018" name="DNA Res.">
        <title>Multiple hybrid de novo genome assembly of finger millet, an orphan allotetraploid crop.</title>
        <authorList>
            <person name="Hatakeyama M."/>
            <person name="Aluri S."/>
            <person name="Balachadran M.T."/>
            <person name="Sivarajan S.R."/>
            <person name="Patrignani A."/>
            <person name="Gruter S."/>
            <person name="Poveda L."/>
            <person name="Shimizu-Inatsugi R."/>
            <person name="Baeten J."/>
            <person name="Francoijs K.J."/>
            <person name="Nataraja K.N."/>
            <person name="Reddy Y.A.N."/>
            <person name="Phadnis S."/>
            <person name="Ravikumar R.L."/>
            <person name="Schlapbach R."/>
            <person name="Sreeman S.M."/>
            <person name="Shimizu K.K."/>
        </authorList>
    </citation>
    <scope>NUCLEOTIDE SEQUENCE</scope>
</reference>
<dbReference type="PROSITE" id="PS01031">
    <property type="entry name" value="SHSP"/>
    <property type="match status" value="1"/>
</dbReference>
<dbReference type="InterPro" id="IPR044656">
    <property type="entry name" value="HSP14.7/HSP23.5/HSP23.6-like"/>
</dbReference>
<organism evidence="7 8">
    <name type="scientific">Eleusine coracana subsp. coracana</name>
    <dbReference type="NCBI Taxonomy" id="191504"/>
    <lineage>
        <taxon>Eukaryota</taxon>
        <taxon>Viridiplantae</taxon>
        <taxon>Streptophyta</taxon>
        <taxon>Embryophyta</taxon>
        <taxon>Tracheophyta</taxon>
        <taxon>Spermatophyta</taxon>
        <taxon>Magnoliopsida</taxon>
        <taxon>Liliopsida</taxon>
        <taxon>Poales</taxon>
        <taxon>Poaceae</taxon>
        <taxon>PACMAD clade</taxon>
        <taxon>Chloridoideae</taxon>
        <taxon>Cynodonteae</taxon>
        <taxon>Eleusininae</taxon>
        <taxon>Eleusine</taxon>
    </lineage>
</organism>
<keyword evidence="4" id="KW-1133">Transmembrane helix</keyword>
<sequence>MASAVVSKGSPLAGLEKLLTEPFMSVAAARRSRKRNKNASSDSEDDVAVDNRRRKRDISGPVFFTSAGLIGVRSSVILGIFADLLDQFGAPKTLGQLLSKLEDAVKAEHVSMAAPRGGCWVAKQDDDAMTLKVAMPGLGKEHVKIRADQNVLVIKGEGHKETEDDKGDKETADDKGNKETADDKGEGHKETEVDTEEVLRYSHRIELPADAFKMDQVRAEMKNGLLTVTVPKVKDEERKDVFHITVE</sequence>
<dbReference type="SUPFAM" id="SSF49764">
    <property type="entry name" value="HSP20-like chaperones"/>
    <property type="match status" value="1"/>
</dbReference>
<feature type="region of interest" description="Disordered" evidence="3">
    <location>
        <begin position="156"/>
        <end position="196"/>
    </location>
</feature>
<comment type="similarity">
    <text evidence="1 2">Belongs to the small heat shock protein (HSP20) family.</text>
</comment>
<proteinExistence type="inferred from homology"/>
<dbReference type="Gene3D" id="2.60.40.790">
    <property type="match status" value="1"/>
</dbReference>
<dbReference type="PANTHER" id="PTHR46991:SF36">
    <property type="entry name" value="26.2 KDA HEAT SHOCK PROTEIN, MITOCHONDRIAL"/>
    <property type="match status" value="1"/>
</dbReference>
<protein>
    <recommendedName>
        <fullName evidence="5">SHSP domain-containing protein</fullName>
    </recommendedName>
</protein>
<evidence type="ECO:0000256" key="3">
    <source>
        <dbReference type="SAM" id="MobiDB-lite"/>
    </source>
</evidence>
<evidence type="ECO:0000256" key="4">
    <source>
        <dbReference type="SAM" id="Phobius"/>
    </source>
</evidence>
<keyword evidence="4" id="KW-0472">Membrane</keyword>
<evidence type="ECO:0000256" key="2">
    <source>
        <dbReference type="RuleBase" id="RU003616"/>
    </source>
</evidence>
<reference evidence="7" key="2">
    <citation type="submission" date="2021-12" db="EMBL/GenBank/DDBJ databases">
        <title>Resequencing data analysis of finger millet.</title>
        <authorList>
            <person name="Hatakeyama M."/>
            <person name="Aluri S."/>
            <person name="Balachadran M.T."/>
            <person name="Sivarajan S.R."/>
            <person name="Poveda L."/>
            <person name="Shimizu-Inatsugi R."/>
            <person name="Schlapbach R."/>
            <person name="Sreeman S.M."/>
            <person name="Shimizu K.K."/>
        </authorList>
    </citation>
    <scope>NUCLEOTIDE SEQUENCE</scope>
</reference>
<dbReference type="Proteomes" id="UP001054889">
    <property type="component" value="Unassembled WGS sequence"/>
</dbReference>
<dbReference type="Pfam" id="PF00011">
    <property type="entry name" value="HSP20"/>
    <property type="match status" value="1"/>
</dbReference>
<feature type="region of interest" description="Disordered" evidence="3">
    <location>
        <begin position="30"/>
        <end position="52"/>
    </location>
</feature>
<dbReference type="EMBL" id="BQKI01000008">
    <property type="protein sequence ID" value="GJN00534.1"/>
    <property type="molecule type" value="Genomic_DNA"/>
</dbReference>
<evidence type="ECO:0000313" key="8">
    <source>
        <dbReference type="Proteomes" id="UP001054889"/>
    </source>
</evidence>
<dbReference type="PANTHER" id="PTHR46991">
    <property type="entry name" value="23.5 KDA HEAT SHOCK PROTEIN, MITOCHONDRIAL"/>
    <property type="match status" value="1"/>
</dbReference>
<feature type="domain" description="SHSP" evidence="5">
    <location>
        <begin position="107"/>
        <end position="247"/>
    </location>
</feature>